<keyword evidence="2" id="KW-1185">Reference proteome</keyword>
<reference evidence="1 2" key="1">
    <citation type="journal article" date="2021" name="BMC Genomics">
        <title>Datura genome reveals duplications of psychoactive alkaloid biosynthetic genes and high mutation rate following tissue culture.</title>
        <authorList>
            <person name="Rajewski A."/>
            <person name="Carter-House D."/>
            <person name="Stajich J."/>
            <person name="Litt A."/>
        </authorList>
    </citation>
    <scope>NUCLEOTIDE SEQUENCE [LARGE SCALE GENOMIC DNA]</scope>
    <source>
        <strain evidence="1">AR-01</strain>
    </source>
</reference>
<protein>
    <submittedName>
        <fullName evidence="1">Uncharacterized protein</fullName>
    </submittedName>
</protein>
<comment type="caution">
    <text evidence="1">The sequence shown here is derived from an EMBL/GenBank/DDBJ whole genome shotgun (WGS) entry which is preliminary data.</text>
</comment>
<gene>
    <name evidence="1" type="ORF">HAX54_023736</name>
</gene>
<evidence type="ECO:0000313" key="2">
    <source>
        <dbReference type="Proteomes" id="UP000823775"/>
    </source>
</evidence>
<evidence type="ECO:0000313" key="1">
    <source>
        <dbReference type="EMBL" id="MCD9639306.1"/>
    </source>
</evidence>
<organism evidence="1 2">
    <name type="scientific">Datura stramonium</name>
    <name type="common">Jimsonweed</name>
    <name type="synonym">Common thornapple</name>
    <dbReference type="NCBI Taxonomy" id="4076"/>
    <lineage>
        <taxon>Eukaryota</taxon>
        <taxon>Viridiplantae</taxon>
        <taxon>Streptophyta</taxon>
        <taxon>Embryophyta</taxon>
        <taxon>Tracheophyta</taxon>
        <taxon>Spermatophyta</taxon>
        <taxon>Magnoliopsida</taxon>
        <taxon>eudicotyledons</taxon>
        <taxon>Gunneridae</taxon>
        <taxon>Pentapetalae</taxon>
        <taxon>asterids</taxon>
        <taxon>lamiids</taxon>
        <taxon>Solanales</taxon>
        <taxon>Solanaceae</taxon>
        <taxon>Solanoideae</taxon>
        <taxon>Datureae</taxon>
        <taxon>Datura</taxon>
    </lineage>
</organism>
<name>A0ABS8UYK2_DATST</name>
<dbReference type="Proteomes" id="UP000823775">
    <property type="component" value="Unassembled WGS sequence"/>
</dbReference>
<sequence length="120" mass="13723">MVIEIIISSDLLEKKMRRRGRSEGFVGEREGFCYCRRVFGGGRRRKKSSGLLGLAVHRMRVEEGKGKRKVSPALMVREESGLARDDLAARKKKNGEEGWRRRRLWRGWRVTGDGGFSASN</sequence>
<accession>A0ABS8UYK2</accession>
<dbReference type="EMBL" id="JACEIK010002888">
    <property type="protein sequence ID" value="MCD9639306.1"/>
    <property type="molecule type" value="Genomic_DNA"/>
</dbReference>
<feature type="non-terminal residue" evidence="1">
    <location>
        <position position="120"/>
    </location>
</feature>
<proteinExistence type="predicted"/>